<organism evidence="1 2">
    <name type="scientific">Pteropus alecto</name>
    <name type="common">Black flying fox</name>
    <dbReference type="NCBI Taxonomy" id="9402"/>
    <lineage>
        <taxon>Eukaryota</taxon>
        <taxon>Metazoa</taxon>
        <taxon>Chordata</taxon>
        <taxon>Craniata</taxon>
        <taxon>Vertebrata</taxon>
        <taxon>Euteleostomi</taxon>
        <taxon>Mammalia</taxon>
        <taxon>Eutheria</taxon>
        <taxon>Laurasiatheria</taxon>
        <taxon>Chiroptera</taxon>
        <taxon>Yinpterochiroptera</taxon>
        <taxon>Pteropodoidea</taxon>
        <taxon>Pteropodidae</taxon>
        <taxon>Pteropodinae</taxon>
        <taxon>Pteropus</taxon>
    </lineage>
</organism>
<evidence type="ECO:0000313" key="2">
    <source>
        <dbReference type="Proteomes" id="UP000010552"/>
    </source>
</evidence>
<dbReference type="InParanoid" id="L5KVN1"/>
<proteinExistence type="predicted"/>
<dbReference type="AlphaFoldDB" id="L5KVN1"/>
<accession>L5KVN1</accession>
<evidence type="ECO:0000313" key="1">
    <source>
        <dbReference type="EMBL" id="ELK15255.1"/>
    </source>
</evidence>
<protein>
    <submittedName>
        <fullName evidence="1">Uncharacterized protein</fullName>
    </submittedName>
</protein>
<name>L5KVN1_PTEAL</name>
<sequence>MRGHGCLMIAPRPQGYIKTFGFVGPAGRKTHGPPQHRLPRELVIDPVEHQGSAQPLKEDIPYWLCGDSTTKVLVGGVIVVAGSDSCSCLGKSKSPHCATQENIIIAKVTLHPHFKESKA</sequence>
<gene>
    <name evidence="1" type="ORF">PAL_GLEAN10004794</name>
</gene>
<dbReference type="Proteomes" id="UP000010552">
    <property type="component" value="Unassembled WGS sequence"/>
</dbReference>
<dbReference type="EMBL" id="KB030539">
    <property type="protein sequence ID" value="ELK15255.1"/>
    <property type="molecule type" value="Genomic_DNA"/>
</dbReference>
<reference evidence="2" key="1">
    <citation type="journal article" date="2013" name="Science">
        <title>Comparative analysis of bat genomes provides insight into the evolution of flight and immunity.</title>
        <authorList>
            <person name="Zhang G."/>
            <person name="Cowled C."/>
            <person name="Shi Z."/>
            <person name="Huang Z."/>
            <person name="Bishop-Lilly K.A."/>
            <person name="Fang X."/>
            <person name="Wynne J.W."/>
            <person name="Xiong Z."/>
            <person name="Baker M.L."/>
            <person name="Zhao W."/>
            <person name="Tachedjian M."/>
            <person name="Zhu Y."/>
            <person name="Zhou P."/>
            <person name="Jiang X."/>
            <person name="Ng J."/>
            <person name="Yang L."/>
            <person name="Wu L."/>
            <person name="Xiao J."/>
            <person name="Feng Y."/>
            <person name="Chen Y."/>
            <person name="Sun X."/>
            <person name="Zhang Y."/>
            <person name="Marsh G.A."/>
            <person name="Crameri G."/>
            <person name="Broder C.C."/>
            <person name="Frey K.G."/>
            <person name="Wang L.F."/>
            <person name="Wang J."/>
        </authorList>
    </citation>
    <scope>NUCLEOTIDE SEQUENCE [LARGE SCALE GENOMIC DNA]</scope>
</reference>
<keyword evidence="2" id="KW-1185">Reference proteome</keyword>